<keyword evidence="3 6" id="KW-0812">Transmembrane</keyword>
<feature type="transmembrane region" description="Helical" evidence="6">
    <location>
        <begin position="48"/>
        <end position="76"/>
    </location>
</feature>
<comment type="caution">
    <text evidence="8">The sequence shown here is derived from an EMBL/GenBank/DDBJ whole genome shotgun (WGS) entry which is preliminary data.</text>
</comment>
<keyword evidence="2 6" id="KW-1003">Cell membrane</keyword>
<evidence type="ECO:0000256" key="4">
    <source>
        <dbReference type="ARBA" id="ARBA00022989"/>
    </source>
</evidence>
<name>A0A7X6DN48_9BACT</name>
<gene>
    <name evidence="8" type="ORF">MNODULE_05765</name>
</gene>
<keyword evidence="5 6" id="KW-0472">Membrane</keyword>
<comment type="similarity">
    <text evidence="6">Belongs to the TVP38/TMEM64 family.</text>
</comment>
<proteinExistence type="inferred from homology"/>
<dbReference type="RefSeq" id="WP_168058516.1">
    <property type="nucleotide sequence ID" value="NZ_VTOW01000001.1"/>
</dbReference>
<evidence type="ECO:0000256" key="5">
    <source>
        <dbReference type="ARBA" id="ARBA00023136"/>
    </source>
</evidence>
<protein>
    <recommendedName>
        <fullName evidence="6">TVP38/TMEM64 family membrane protein</fullName>
    </recommendedName>
</protein>
<evidence type="ECO:0000256" key="1">
    <source>
        <dbReference type="ARBA" id="ARBA00004651"/>
    </source>
</evidence>
<keyword evidence="9" id="KW-1185">Reference proteome</keyword>
<feature type="domain" description="VTT" evidence="7">
    <location>
        <begin position="63"/>
        <end position="179"/>
    </location>
</feature>
<evidence type="ECO:0000259" key="7">
    <source>
        <dbReference type="Pfam" id="PF09335"/>
    </source>
</evidence>
<dbReference type="Proteomes" id="UP000534783">
    <property type="component" value="Unassembled WGS sequence"/>
</dbReference>
<accession>A0A7X6DN48</accession>
<dbReference type="GO" id="GO:0005886">
    <property type="term" value="C:plasma membrane"/>
    <property type="evidence" value="ECO:0007669"/>
    <property type="project" value="UniProtKB-SubCell"/>
</dbReference>
<dbReference type="PANTHER" id="PTHR12677">
    <property type="entry name" value="GOLGI APPARATUS MEMBRANE PROTEIN TVP38-RELATED"/>
    <property type="match status" value="1"/>
</dbReference>
<feature type="transmembrane region" description="Helical" evidence="6">
    <location>
        <begin position="189"/>
        <end position="210"/>
    </location>
</feature>
<comment type="subcellular location">
    <subcellularLocation>
        <location evidence="1 6">Cell membrane</location>
        <topology evidence="1 6">Multi-pass membrane protein</topology>
    </subcellularLocation>
</comment>
<dbReference type="InterPro" id="IPR015414">
    <property type="entry name" value="TMEM64"/>
</dbReference>
<sequence length="236" mass="26051">MKSNKTRAALFLLILIGLITVVRAAGLTDYFDQQRLQDAIGRWGIWGPLVYILIFSVAPALFLPGFPIAMAGGLAFGPIWGTVYASVGSSLGAGVAFLIARYFMRDIVVERLGERWKKIDEGVTRRGWAYVAITRLIPLFPFNFLNYAFGLTKIGFGTFFFATTLFKLPGVAAYVVFSSSFLDLIQGKISFVFLIGLVLFLLVSLTPFLYRKWRGAKASLPTGMGMMATTFLLAQI</sequence>
<reference evidence="8 9" key="1">
    <citation type="journal article" date="2020" name="Nature">
        <title>Bacterial chemolithoautotrophy via manganese oxidation.</title>
        <authorList>
            <person name="Yu H."/>
            <person name="Leadbetter J.R."/>
        </authorList>
    </citation>
    <scope>NUCLEOTIDE SEQUENCE [LARGE SCALE GENOMIC DNA]</scope>
    <source>
        <strain evidence="8 9">Mn-1</strain>
    </source>
</reference>
<dbReference type="InterPro" id="IPR032816">
    <property type="entry name" value="VTT_dom"/>
</dbReference>
<evidence type="ECO:0000256" key="3">
    <source>
        <dbReference type="ARBA" id="ARBA00022692"/>
    </source>
</evidence>
<dbReference type="Pfam" id="PF09335">
    <property type="entry name" value="VTT_dom"/>
    <property type="match status" value="1"/>
</dbReference>
<evidence type="ECO:0000256" key="2">
    <source>
        <dbReference type="ARBA" id="ARBA00022475"/>
    </source>
</evidence>
<organism evidence="8 9">
    <name type="scientific">Candidatus Manganitrophus noduliformans</name>
    <dbReference type="NCBI Taxonomy" id="2606439"/>
    <lineage>
        <taxon>Bacteria</taxon>
        <taxon>Pseudomonadati</taxon>
        <taxon>Nitrospirota</taxon>
        <taxon>Nitrospiria</taxon>
        <taxon>Candidatus Troglogloeales</taxon>
        <taxon>Candidatus Manganitrophaceae</taxon>
        <taxon>Candidatus Manganitrophus</taxon>
    </lineage>
</organism>
<feature type="transmembrane region" description="Helical" evidence="6">
    <location>
        <begin position="127"/>
        <end position="149"/>
    </location>
</feature>
<dbReference type="AlphaFoldDB" id="A0A7X6DN48"/>
<dbReference type="EMBL" id="VTOW01000001">
    <property type="protein sequence ID" value="NKE70250.1"/>
    <property type="molecule type" value="Genomic_DNA"/>
</dbReference>
<dbReference type="PANTHER" id="PTHR12677:SF59">
    <property type="entry name" value="GOLGI APPARATUS MEMBRANE PROTEIN TVP38-RELATED"/>
    <property type="match status" value="1"/>
</dbReference>
<evidence type="ECO:0000313" key="8">
    <source>
        <dbReference type="EMBL" id="NKE70250.1"/>
    </source>
</evidence>
<evidence type="ECO:0000313" key="9">
    <source>
        <dbReference type="Proteomes" id="UP000534783"/>
    </source>
</evidence>
<evidence type="ECO:0000256" key="6">
    <source>
        <dbReference type="RuleBase" id="RU366058"/>
    </source>
</evidence>
<feature type="transmembrane region" description="Helical" evidence="6">
    <location>
        <begin position="83"/>
        <end position="104"/>
    </location>
</feature>
<feature type="transmembrane region" description="Helical" evidence="6">
    <location>
        <begin position="156"/>
        <end position="177"/>
    </location>
</feature>
<keyword evidence="4 6" id="KW-1133">Transmembrane helix</keyword>